<dbReference type="Proteomes" id="UP000243975">
    <property type="component" value="Unassembled WGS sequence"/>
</dbReference>
<dbReference type="PANTHER" id="PTHR11764:SF58">
    <property type="entry name" value="BETA-AMYRIN SYNTHASE-RELATED"/>
    <property type="match status" value="1"/>
</dbReference>
<accession>A0A103XQX2</accession>
<dbReference type="Gene3D" id="1.50.10.20">
    <property type="match status" value="1"/>
</dbReference>
<gene>
    <name evidence="2" type="ORF">Ccrd_002705</name>
</gene>
<dbReference type="SUPFAM" id="SSF48239">
    <property type="entry name" value="Terpenoid cyclases/Protein prenyltransferases"/>
    <property type="match status" value="1"/>
</dbReference>
<dbReference type="InterPro" id="IPR008930">
    <property type="entry name" value="Terpenoid_cyclase/PrenylTrfase"/>
</dbReference>
<dbReference type="GO" id="GO:0016104">
    <property type="term" value="P:triterpenoid biosynthetic process"/>
    <property type="evidence" value="ECO:0007669"/>
    <property type="project" value="InterPro"/>
</dbReference>
<evidence type="ECO:0000313" key="2">
    <source>
        <dbReference type="EMBL" id="KVH95238.1"/>
    </source>
</evidence>
<dbReference type="AlphaFoldDB" id="A0A103XQX2"/>
<dbReference type="GO" id="GO:0005811">
    <property type="term" value="C:lipid droplet"/>
    <property type="evidence" value="ECO:0007669"/>
    <property type="project" value="InterPro"/>
</dbReference>
<dbReference type="InterPro" id="IPR018333">
    <property type="entry name" value="Squalene_cyclase"/>
</dbReference>
<comment type="caution">
    <text evidence="2">The sequence shown here is derived from an EMBL/GenBank/DDBJ whole genome shotgun (WGS) entry which is preliminary data.</text>
</comment>
<protein>
    <submittedName>
        <fullName evidence="2">Terpenoid cyclase/protein prenyltransferase alpha-alpha toroid</fullName>
    </submittedName>
</protein>
<dbReference type="Gramene" id="KVH95238">
    <property type="protein sequence ID" value="KVH95238"/>
    <property type="gene ID" value="Ccrd_002705"/>
</dbReference>
<keyword evidence="3" id="KW-1185">Reference proteome</keyword>
<proteinExistence type="predicted"/>
<dbReference type="GO" id="GO:0016866">
    <property type="term" value="F:intramolecular transferase activity"/>
    <property type="evidence" value="ECO:0007669"/>
    <property type="project" value="InterPro"/>
</dbReference>
<sequence length="50" mass="5685">MASINGGLPAWEPTRSSKWLEILNPTEFFDDIVIEHDWRMVVGEKATEPA</sequence>
<name>A0A103XQX2_CYNCS</name>
<dbReference type="PANTHER" id="PTHR11764">
    <property type="entry name" value="TERPENE CYCLASE/MUTASE FAMILY MEMBER"/>
    <property type="match status" value="1"/>
</dbReference>
<organism evidence="2 3">
    <name type="scientific">Cynara cardunculus var. scolymus</name>
    <name type="common">Globe artichoke</name>
    <name type="synonym">Cynara scolymus</name>
    <dbReference type="NCBI Taxonomy" id="59895"/>
    <lineage>
        <taxon>Eukaryota</taxon>
        <taxon>Viridiplantae</taxon>
        <taxon>Streptophyta</taxon>
        <taxon>Embryophyta</taxon>
        <taxon>Tracheophyta</taxon>
        <taxon>Spermatophyta</taxon>
        <taxon>Magnoliopsida</taxon>
        <taxon>eudicotyledons</taxon>
        <taxon>Gunneridae</taxon>
        <taxon>Pentapetalae</taxon>
        <taxon>asterids</taxon>
        <taxon>campanulids</taxon>
        <taxon>Asterales</taxon>
        <taxon>Asteraceae</taxon>
        <taxon>Carduoideae</taxon>
        <taxon>Cardueae</taxon>
        <taxon>Carduinae</taxon>
        <taxon>Cynara</taxon>
    </lineage>
</organism>
<evidence type="ECO:0000313" key="3">
    <source>
        <dbReference type="Proteomes" id="UP000243975"/>
    </source>
</evidence>
<keyword evidence="1" id="KW-0413">Isomerase</keyword>
<evidence type="ECO:0000256" key="1">
    <source>
        <dbReference type="ARBA" id="ARBA00023235"/>
    </source>
</evidence>
<reference evidence="2 3" key="1">
    <citation type="journal article" date="2016" name="Sci. Rep.">
        <title>The genome sequence of the outbreeding globe artichoke constructed de novo incorporating a phase-aware low-pass sequencing strategy of F1 progeny.</title>
        <authorList>
            <person name="Scaglione D."/>
            <person name="Reyes-Chin-Wo S."/>
            <person name="Acquadro A."/>
            <person name="Froenicke L."/>
            <person name="Portis E."/>
            <person name="Beitel C."/>
            <person name="Tirone M."/>
            <person name="Mauro R."/>
            <person name="Lo Monaco A."/>
            <person name="Mauromicale G."/>
            <person name="Faccioli P."/>
            <person name="Cattivelli L."/>
            <person name="Rieseberg L."/>
            <person name="Michelmore R."/>
            <person name="Lanteri S."/>
        </authorList>
    </citation>
    <scope>NUCLEOTIDE SEQUENCE [LARGE SCALE GENOMIC DNA]</scope>
    <source>
        <strain evidence="2">2C</strain>
    </source>
</reference>
<dbReference type="EMBL" id="LEKV01004395">
    <property type="protein sequence ID" value="KVH95238.1"/>
    <property type="molecule type" value="Genomic_DNA"/>
</dbReference>